<evidence type="ECO:0000313" key="7">
    <source>
        <dbReference type="EnsemblMetazoa" id="PPA24214.1"/>
    </source>
</evidence>
<evidence type="ECO:0000313" key="8">
    <source>
        <dbReference type="Proteomes" id="UP000005239"/>
    </source>
</evidence>
<proteinExistence type="inferred from homology"/>
<protein>
    <recommendedName>
        <fullName evidence="6">Bestrophin homolog</fullName>
    </recommendedName>
</protein>
<keyword evidence="3 6" id="KW-1133">Transmembrane helix</keyword>
<evidence type="ECO:0000256" key="5">
    <source>
        <dbReference type="ARBA" id="ARBA00034769"/>
    </source>
</evidence>
<dbReference type="CDD" id="cd03039">
    <property type="entry name" value="GST_N_Sigma_like"/>
    <property type="match status" value="1"/>
</dbReference>
<dbReference type="FunFam" id="3.40.30.10:FF:000798">
    <property type="entry name" value="Uncharacterized protein"/>
    <property type="match status" value="1"/>
</dbReference>
<accession>A0A8R1YKN5</accession>
<keyword evidence="6" id="KW-0868">Chloride</keyword>
<dbReference type="Gene3D" id="1.20.1050.130">
    <property type="match status" value="1"/>
</dbReference>
<name>A0A2A6C3D6_PRIPA</name>
<dbReference type="Proteomes" id="UP000005239">
    <property type="component" value="Unassembled WGS sequence"/>
</dbReference>
<reference evidence="8" key="1">
    <citation type="journal article" date="2008" name="Nat. Genet.">
        <title>The Pristionchus pacificus genome provides a unique perspective on nematode lifestyle and parasitism.</title>
        <authorList>
            <person name="Dieterich C."/>
            <person name="Clifton S.W."/>
            <person name="Schuster L.N."/>
            <person name="Chinwalla A."/>
            <person name="Delehaunty K."/>
            <person name="Dinkelacker I."/>
            <person name="Fulton L."/>
            <person name="Fulton R."/>
            <person name="Godfrey J."/>
            <person name="Minx P."/>
            <person name="Mitreva M."/>
            <person name="Roeseler W."/>
            <person name="Tian H."/>
            <person name="Witte H."/>
            <person name="Yang S.P."/>
            <person name="Wilson R.K."/>
            <person name="Sommer R.J."/>
        </authorList>
    </citation>
    <scope>NUCLEOTIDE SEQUENCE [LARGE SCALE GENOMIC DNA]</scope>
    <source>
        <strain evidence="8">PS312</strain>
    </source>
</reference>
<dbReference type="GO" id="GO:0005254">
    <property type="term" value="F:chloride channel activity"/>
    <property type="evidence" value="ECO:0000318"/>
    <property type="project" value="GO_Central"/>
</dbReference>
<dbReference type="InterPro" id="IPR000615">
    <property type="entry name" value="Bestrophin"/>
</dbReference>
<keyword evidence="6" id="KW-0869">Chloride channel</keyword>
<accession>A0A2A6C3D6</accession>
<dbReference type="SUPFAM" id="SSF52833">
    <property type="entry name" value="Thioredoxin-like"/>
    <property type="match status" value="1"/>
</dbReference>
<feature type="transmembrane region" description="Helical" evidence="6">
    <location>
        <begin position="36"/>
        <end position="56"/>
    </location>
</feature>
<comment type="function">
    <text evidence="6">Forms chloride channels.</text>
</comment>
<evidence type="ECO:0000256" key="4">
    <source>
        <dbReference type="ARBA" id="ARBA00023136"/>
    </source>
</evidence>
<dbReference type="GO" id="GO:0005886">
    <property type="term" value="C:plasma membrane"/>
    <property type="evidence" value="ECO:0000318"/>
    <property type="project" value="GO_Central"/>
</dbReference>
<dbReference type="InterPro" id="IPR004045">
    <property type="entry name" value="Glutathione_S-Trfase_N"/>
</dbReference>
<reference evidence="7" key="2">
    <citation type="submission" date="2022-06" db="UniProtKB">
        <authorList>
            <consortium name="EnsemblMetazoa"/>
        </authorList>
    </citation>
    <scope>IDENTIFICATION</scope>
    <source>
        <strain evidence="7">PS312</strain>
    </source>
</reference>
<evidence type="ECO:0000256" key="6">
    <source>
        <dbReference type="RuleBase" id="RU363126"/>
    </source>
</evidence>
<feature type="transmembrane region" description="Helical" evidence="6">
    <location>
        <begin position="241"/>
        <end position="261"/>
    </location>
</feature>
<keyword evidence="6" id="KW-1003">Cell membrane</keyword>
<dbReference type="PROSITE" id="PS50404">
    <property type="entry name" value="GST_NTER"/>
    <property type="match status" value="1"/>
</dbReference>
<comment type="subcellular location">
    <subcellularLocation>
        <location evidence="6">Cell membrane</location>
        <topology evidence="6">Multi-pass membrane protein</topology>
    </subcellularLocation>
    <subcellularLocation>
        <location evidence="1">Membrane</location>
    </subcellularLocation>
</comment>
<dbReference type="PANTHER" id="PTHR10736:SF58">
    <property type="entry name" value="BESTROPHIN HOMOLOG-RELATED"/>
    <property type="match status" value="1"/>
</dbReference>
<feature type="transmembrane region" description="Helical" evidence="6">
    <location>
        <begin position="273"/>
        <end position="290"/>
    </location>
</feature>
<keyword evidence="6" id="KW-0407">Ion channel</keyword>
<organism evidence="7 8">
    <name type="scientific">Pristionchus pacificus</name>
    <name type="common">Parasitic nematode worm</name>
    <dbReference type="NCBI Taxonomy" id="54126"/>
    <lineage>
        <taxon>Eukaryota</taxon>
        <taxon>Metazoa</taxon>
        <taxon>Ecdysozoa</taxon>
        <taxon>Nematoda</taxon>
        <taxon>Chromadorea</taxon>
        <taxon>Rhabditida</taxon>
        <taxon>Rhabditina</taxon>
        <taxon>Diplogasteromorpha</taxon>
        <taxon>Diplogasteroidea</taxon>
        <taxon>Neodiplogasteridae</taxon>
        <taxon>Pristionchus</taxon>
    </lineage>
</organism>
<dbReference type="InterPro" id="IPR021134">
    <property type="entry name" value="Bestrophin-like"/>
</dbReference>
<dbReference type="OrthoDB" id="201595at2759"/>
<evidence type="ECO:0000256" key="1">
    <source>
        <dbReference type="ARBA" id="ARBA00004370"/>
    </source>
</evidence>
<dbReference type="GO" id="GO:0034707">
    <property type="term" value="C:chloride channel complex"/>
    <property type="evidence" value="ECO:0007669"/>
    <property type="project" value="UniProtKB-KW"/>
</dbReference>
<keyword evidence="6" id="KW-0813">Transport</keyword>
<dbReference type="EnsemblMetazoa" id="PPA24214.1">
    <property type="protein sequence ID" value="PPA24214.1"/>
    <property type="gene ID" value="WBGene00113768"/>
</dbReference>
<keyword evidence="2 6" id="KW-0812">Transmembrane</keyword>
<keyword evidence="6" id="KW-0406">Ion transport</keyword>
<comment type="similarity">
    <text evidence="5 6">Belongs to the anion channel-forming bestrophin (TC 1.A.46) family. Calcium-sensitive chloride channel subfamily.</text>
</comment>
<dbReference type="InterPro" id="IPR036249">
    <property type="entry name" value="Thioredoxin-like_sf"/>
</dbReference>
<dbReference type="AlphaFoldDB" id="A0A2A6C3D6"/>
<dbReference type="PANTHER" id="PTHR10736">
    <property type="entry name" value="BESTROPHIN"/>
    <property type="match status" value="1"/>
</dbReference>
<keyword evidence="8" id="KW-1185">Reference proteome</keyword>
<keyword evidence="4 6" id="KW-0472">Membrane</keyword>
<feature type="transmembrane region" description="Helical" evidence="6">
    <location>
        <begin position="77"/>
        <end position="95"/>
    </location>
</feature>
<dbReference type="Pfam" id="PF01062">
    <property type="entry name" value="Bestrophin"/>
    <property type="match status" value="1"/>
</dbReference>
<dbReference type="GO" id="GO:1902476">
    <property type="term" value="P:chloride transmembrane transport"/>
    <property type="evidence" value="ECO:0000318"/>
    <property type="project" value="GO_Central"/>
</dbReference>
<evidence type="ECO:0000256" key="3">
    <source>
        <dbReference type="ARBA" id="ARBA00022989"/>
    </source>
</evidence>
<gene>
    <name evidence="7" type="primary">WBGene00113768</name>
</gene>
<evidence type="ECO:0000256" key="2">
    <source>
        <dbReference type="ARBA" id="ARBA00022692"/>
    </source>
</evidence>
<sequence length="610" mass="70719">MTVSYNLDVSKKSWANAFKILFRWRGSIWRLVWKELIIWLVIYYAVMVFYRSEWILTPDGQRDFERLAHHIDKRIDWIPLTFILAFFVAIVLGRWTRIIDNMGYIENAAITIAMTVRGTMEKDVIAKRSLVRYLCLAQVLVFRDISVRVRRRFPNLESIVQAGFMEEEEKELIEELDIDADKYWMPCNWACSLAWRLKESNNLTSETPLMHIVTEIKNFRSNLSTLCNFDWVPVPVAYPQVVYFAVYIYFLLGLIGRQVIIGLEAENKDTIDIVFPFMTVLQFVFYVGWVKVAESLLNPMGEDDDHFECNSLIDKNITTALAIVDDTYDQVPTLRLDRFKTQKDPMYAEGSVRKVSYCPQFMGSAAALVLAAEDELVNMVAVKTEPLNEEECSDGTPANGPPTVMRRNRRLMPSEEQKDRLHWQLFLRRTVSLRNMEQSEFMTQSKDIHRTQLDLQVSMPSQRFNLSHSSFTDSNVQQSHHRGGDHVIRAPALDEILEEESPSRKSSVNHKISGEKQVCRQMLHVSGTHFEDERIPLEKWEEYRKTTPFGYLPLLTIDGKVFPQSFAMARYLAKKLGFDGKTAFESAWVDAIGDQYKERSSTSIIAMQNI</sequence>